<dbReference type="Pfam" id="PF13671">
    <property type="entry name" value="AAA_33"/>
    <property type="match status" value="1"/>
</dbReference>
<dbReference type="PANTHER" id="PTHR13308">
    <property type="entry name" value="NEDD4-BINDING PROTEIN 2-LIKE 1"/>
    <property type="match status" value="1"/>
</dbReference>
<gene>
    <name evidence="1" type="ORF">LOD99_2836</name>
</gene>
<organism evidence="1 2">
    <name type="scientific">Oopsacas minuta</name>
    <dbReference type="NCBI Taxonomy" id="111878"/>
    <lineage>
        <taxon>Eukaryota</taxon>
        <taxon>Metazoa</taxon>
        <taxon>Porifera</taxon>
        <taxon>Hexactinellida</taxon>
        <taxon>Hexasterophora</taxon>
        <taxon>Lyssacinosida</taxon>
        <taxon>Leucopsacidae</taxon>
        <taxon>Oopsacas</taxon>
    </lineage>
</organism>
<dbReference type="Proteomes" id="UP001165289">
    <property type="component" value="Unassembled WGS sequence"/>
</dbReference>
<evidence type="ECO:0008006" key="3">
    <source>
        <dbReference type="Google" id="ProtNLM"/>
    </source>
</evidence>
<dbReference type="PANTHER" id="PTHR13308:SF40">
    <property type="entry name" value="NEDD4-BINDING PROTEIN 2-LIKE 1"/>
    <property type="match status" value="1"/>
</dbReference>
<dbReference type="SUPFAM" id="SSF52540">
    <property type="entry name" value="P-loop containing nucleoside triphosphate hydrolases"/>
    <property type="match status" value="1"/>
</dbReference>
<dbReference type="AlphaFoldDB" id="A0AAV7K165"/>
<proteinExistence type="predicted"/>
<reference evidence="1 2" key="1">
    <citation type="journal article" date="2023" name="BMC Biol.">
        <title>The compact genome of the sponge Oopsacas minuta (Hexactinellida) is lacking key metazoan core genes.</title>
        <authorList>
            <person name="Santini S."/>
            <person name="Schenkelaars Q."/>
            <person name="Jourda C."/>
            <person name="Duchesne M."/>
            <person name="Belahbib H."/>
            <person name="Rocher C."/>
            <person name="Selva M."/>
            <person name="Riesgo A."/>
            <person name="Vervoort M."/>
            <person name="Leys S.P."/>
            <person name="Kodjabachian L."/>
            <person name="Le Bivic A."/>
            <person name="Borchiellini C."/>
            <person name="Claverie J.M."/>
            <person name="Renard E."/>
        </authorList>
    </citation>
    <scope>NUCLEOTIDE SEQUENCE [LARGE SCALE GENOMIC DNA]</scope>
    <source>
        <strain evidence="1">SPO-2</strain>
    </source>
</reference>
<dbReference type="InterPro" id="IPR026302">
    <property type="entry name" value="NEDD4-bd_p2"/>
</dbReference>
<comment type="caution">
    <text evidence="1">The sequence shown here is derived from an EMBL/GenBank/DDBJ whole genome shotgun (WGS) entry which is preliminary data.</text>
</comment>
<protein>
    <recommendedName>
        <fullName evidence="3">NEDD4-binding protein 2-like 1</fullName>
    </recommendedName>
</protein>
<name>A0AAV7K165_9METZ</name>
<evidence type="ECO:0000313" key="2">
    <source>
        <dbReference type="Proteomes" id="UP001165289"/>
    </source>
</evidence>
<evidence type="ECO:0000313" key="1">
    <source>
        <dbReference type="EMBL" id="KAI6654958.1"/>
    </source>
</evidence>
<accession>A0AAV7K165</accession>
<dbReference type="EMBL" id="JAKMXF010000221">
    <property type="protein sequence ID" value="KAI6654958.1"/>
    <property type="molecule type" value="Genomic_DNA"/>
</dbReference>
<dbReference type="InterPro" id="IPR027417">
    <property type="entry name" value="P-loop_NTPase"/>
</dbReference>
<sequence length="230" mass="25910">MASLYETGGSVLYIMRGCPGSGKSTLATELKGSNGRIFSTDNFFIQSNGEYVFDPKKVAVYHKRNQERAREAISEGVSPVVIDNTNTTFWEMRPYVETGLRHGYRIEFVEPSTPWRYDPDQLYVHNSHGVPVETIKRMLKRFQKYPTVEKIMSKRTGKSSNDCQVLIKEAPKFDNSDISDIRHSLATSEECIPNYTVPISNSFNILTPANDHSVQGLAPQETPKIDAPSL</sequence>
<dbReference type="Gene3D" id="3.40.50.300">
    <property type="entry name" value="P-loop containing nucleotide triphosphate hydrolases"/>
    <property type="match status" value="1"/>
</dbReference>
<keyword evidence="2" id="KW-1185">Reference proteome</keyword>